<protein>
    <submittedName>
        <fullName evidence="3">Uncharacterized protein</fullName>
    </submittedName>
</protein>
<dbReference type="CDD" id="cd00657">
    <property type="entry name" value="Ferritin_like"/>
    <property type="match status" value="1"/>
</dbReference>
<accession>A0ABR0E6E6</accession>
<keyword evidence="4" id="KW-1185">Reference proteome</keyword>
<sequence>MWTILSAILLTTTLAHHASSYPHQEPIPGQYEPYNTHHGPDPPYPGTRKTPILPTSNEPPAPDDALFQSLAAAEWTILDFYNSALRRFKPEDFVQLGFPNNTYERLEEIRNNEAGHVQITLSMISDASTKPAPCAYSFNTTTPLSFLLRQTLIEASGPAFLPGLTSQAKDPRSQGVLTSLSQIEVRHGTWSALELFGADPFTGPADTLYPYPMQILSQVAQYIVPGSCPKDNPPFPNPAPRAALMTVNPPFPQAGDEIEFVFPVPQQQPKFMPGKEYFVVYFHALGNISTKYDVRSGKSQIPGEFDKGRGGDYCGD</sequence>
<reference evidence="3 4" key="1">
    <citation type="journal article" date="2023" name="G3 (Bethesda)">
        <title>A chromosome-level genome assembly of Zasmidium syzygii isolated from banana leaves.</title>
        <authorList>
            <person name="van Westerhoven A.C."/>
            <person name="Mehrabi R."/>
            <person name="Talebi R."/>
            <person name="Steentjes M.B.F."/>
            <person name="Corcolon B."/>
            <person name="Chong P.A."/>
            <person name="Kema G.H.J."/>
            <person name="Seidl M.F."/>
        </authorList>
    </citation>
    <scope>NUCLEOTIDE SEQUENCE [LARGE SCALE GENOMIC DNA]</scope>
    <source>
        <strain evidence="3 4">P124</strain>
    </source>
</reference>
<dbReference type="Proteomes" id="UP001305779">
    <property type="component" value="Unassembled WGS sequence"/>
</dbReference>
<name>A0ABR0E6E6_ZASCE</name>
<evidence type="ECO:0000313" key="4">
    <source>
        <dbReference type="Proteomes" id="UP001305779"/>
    </source>
</evidence>
<feature type="chain" id="PRO_5046305607" evidence="2">
    <location>
        <begin position="21"/>
        <end position="316"/>
    </location>
</feature>
<feature type="region of interest" description="Disordered" evidence="1">
    <location>
        <begin position="20"/>
        <end position="61"/>
    </location>
</feature>
<dbReference type="Pfam" id="PF13668">
    <property type="entry name" value="Ferritin_2"/>
    <property type="match status" value="1"/>
</dbReference>
<evidence type="ECO:0000256" key="2">
    <source>
        <dbReference type="SAM" id="SignalP"/>
    </source>
</evidence>
<evidence type="ECO:0000313" key="3">
    <source>
        <dbReference type="EMBL" id="KAK4497013.1"/>
    </source>
</evidence>
<comment type="caution">
    <text evidence="3">The sequence shown here is derived from an EMBL/GenBank/DDBJ whole genome shotgun (WGS) entry which is preliminary data.</text>
</comment>
<proteinExistence type="predicted"/>
<organism evidence="3 4">
    <name type="scientific">Zasmidium cellare</name>
    <name type="common">Wine cellar mold</name>
    <name type="synonym">Racodium cellare</name>
    <dbReference type="NCBI Taxonomy" id="395010"/>
    <lineage>
        <taxon>Eukaryota</taxon>
        <taxon>Fungi</taxon>
        <taxon>Dikarya</taxon>
        <taxon>Ascomycota</taxon>
        <taxon>Pezizomycotina</taxon>
        <taxon>Dothideomycetes</taxon>
        <taxon>Dothideomycetidae</taxon>
        <taxon>Mycosphaerellales</taxon>
        <taxon>Mycosphaerellaceae</taxon>
        <taxon>Zasmidium</taxon>
    </lineage>
</organism>
<gene>
    <name evidence="3" type="ORF">PRZ48_011462</name>
</gene>
<evidence type="ECO:0000256" key="1">
    <source>
        <dbReference type="SAM" id="MobiDB-lite"/>
    </source>
</evidence>
<dbReference type="EMBL" id="JAXOVC010000009">
    <property type="protein sequence ID" value="KAK4497013.1"/>
    <property type="molecule type" value="Genomic_DNA"/>
</dbReference>
<keyword evidence="2" id="KW-0732">Signal</keyword>
<feature type="signal peptide" evidence="2">
    <location>
        <begin position="1"/>
        <end position="20"/>
    </location>
</feature>